<evidence type="ECO:0000313" key="2">
    <source>
        <dbReference type="Proteomes" id="UP000824120"/>
    </source>
</evidence>
<organism evidence="1 2">
    <name type="scientific">Solanum commersonii</name>
    <name type="common">Commerson's wild potato</name>
    <name type="synonym">Commerson's nightshade</name>
    <dbReference type="NCBI Taxonomy" id="4109"/>
    <lineage>
        <taxon>Eukaryota</taxon>
        <taxon>Viridiplantae</taxon>
        <taxon>Streptophyta</taxon>
        <taxon>Embryophyta</taxon>
        <taxon>Tracheophyta</taxon>
        <taxon>Spermatophyta</taxon>
        <taxon>Magnoliopsida</taxon>
        <taxon>eudicotyledons</taxon>
        <taxon>Gunneridae</taxon>
        <taxon>Pentapetalae</taxon>
        <taxon>asterids</taxon>
        <taxon>lamiids</taxon>
        <taxon>Solanales</taxon>
        <taxon>Solanaceae</taxon>
        <taxon>Solanoideae</taxon>
        <taxon>Solaneae</taxon>
        <taxon>Solanum</taxon>
    </lineage>
</organism>
<evidence type="ECO:0000313" key="1">
    <source>
        <dbReference type="EMBL" id="KAG5617829.1"/>
    </source>
</evidence>
<protein>
    <submittedName>
        <fullName evidence="1">Uncharacterized protein</fullName>
    </submittedName>
</protein>
<proteinExistence type="predicted"/>
<reference evidence="1 2" key="1">
    <citation type="submission" date="2020-09" db="EMBL/GenBank/DDBJ databases">
        <title>De no assembly of potato wild relative species, Solanum commersonii.</title>
        <authorList>
            <person name="Cho K."/>
        </authorList>
    </citation>
    <scope>NUCLEOTIDE SEQUENCE [LARGE SCALE GENOMIC DNA]</scope>
    <source>
        <strain evidence="1">LZ3.2</strain>
        <tissue evidence="1">Leaf</tissue>
    </source>
</reference>
<dbReference type="Proteomes" id="UP000824120">
    <property type="component" value="Chromosome 3"/>
</dbReference>
<dbReference type="EMBL" id="JACXVP010000003">
    <property type="protein sequence ID" value="KAG5617829.1"/>
    <property type="molecule type" value="Genomic_DNA"/>
</dbReference>
<sequence>MYKEALEKECSPSCTENVVLMAQSIVDYSPLRSDGITYMVLFLPFCPIFAKSEWILVSSDTVSFILEADASLITTTINHNTRHIQIQIKFAENMMFKSVDSRITPFFGLTGVNVNGRP</sequence>
<keyword evidence="2" id="KW-1185">Reference proteome</keyword>
<name>A0A9J5ZZS3_SOLCO</name>
<gene>
    <name evidence="1" type="ORF">H5410_017653</name>
</gene>
<comment type="caution">
    <text evidence="1">The sequence shown here is derived from an EMBL/GenBank/DDBJ whole genome shotgun (WGS) entry which is preliminary data.</text>
</comment>
<accession>A0A9J5ZZS3</accession>
<dbReference type="AlphaFoldDB" id="A0A9J5ZZS3"/>